<organism evidence="3 4">
    <name type="scientific">Leersia perrieri</name>
    <dbReference type="NCBI Taxonomy" id="77586"/>
    <lineage>
        <taxon>Eukaryota</taxon>
        <taxon>Viridiplantae</taxon>
        <taxon>Streptophyta</taxon>
        <taxon>Embryophyta</taxon>
        <taxon>Tracheophyta</taxon>
        <taxon>Spermatophyta</taxon>
        <taxon>Magnoliopsida</taxon>
        <taxon>Liliopsida</taxon>
        <taxon>Poales</taxon>
        <taxon>Poaceae</taxon>
        <taxon>BOP clade</taxon>
        <taxon>Oryzoideae</taxon>
        <taxon>Oryzeae</taxon>
        <taxon>Oryzinae</taxon>
        <taxon>Leersia</taxon>
    </lineage>
</organism>
<dbReference type="STRING" id="77586.A0A0D9X7D8"/>
<dbReference type="Proteomes" id="UP000032180">
    <property type="component" value="Chromosome 8"/>
</dbReference>
<dbReference type="CDD" id="cd09487">
    <property type="entry name" value="SAM_superfamily"/>
    <property type="match status" value="1"/>
</dbReference>
<keyword evidence="4" id="KW-1185">Reference proteome</keyword>
<reference evidence="3" key="3">
    <citation type="submission" date="2015-04" db="UniProtKB">
        <authorList>
            <consortium name="EnsemblPlants"/>
        </authorList>
    </citation>
    <scope>IDENTIFICATION</scope>
</reference>
<reference evidence="3 4" key="1">
    <citation type="submission" date="2012-08" db="EMBL/GenBank/DDBJ databases">
        <title>Oryza genome evolution.</title>
        <authorList>
            <person name="Wing R.A."/>
        </authorList>
    </citation>
    <scope>NUCLEOTIDE SEQUENCE</scope>
</reference>
<proteinExistence type="predicted"/>
<evidence type="ECO:0000313" key="4">
    <source>
        <dbReference type="Proteomes" id="UP000032180"/>
    </source>
</evidence>
<sequence length="250" mass="27300">MLGIDGNRPPSEVSVDADDDWVIVKKQRITILIPPPSPAAASCQDNTQQKSSGLTCLAKKSRGDCAARKKHPNQMLSKKAQGIKVSANIKEAQESASENKNHKDISAIRGDISSRSPVASVVKADQTVPVDHAAIEGQVDEDIVKTGNSFGNIYKPELPVISSQVTNKIIRARLLDRRVAAFGGLRNWLFTCGLGWFVDILDNEKLGMYQIVSLTMNQLKDMGLDAVGPRRKLIHAIESVSQPNQFEIFS</sequence>
<name>A0A0D9X7D8_9ORYZ</name>
<evidence type="ECO:0000256" key="1">
    <source>
        <dbReference type="ARBA" id="ARBA00022737"/>
    </source>
</evidence>
<accession>A0A0D9X7D8</accession>
<keyword evidence="1" id="KW-0677">Repeat</keyword>
<dbReference type="AlphaFoldDB" id="A0A0D9X7D8"/>
<dbReference type="Pfam" id="PF07647">
    <property type="entry name" value="SAM_2"/>
    <property type="match status" value="1"/>
</dbReference>
<dbReference type="PROSITE" id="PS50105">
    <property type="entry name" value="SAM_DOMAIN"/>
    <property type="match status" value="1"/>
</dbReference>
<dbReference type="eggNOG" id="ENOG502RYF9">
    <property type="taxonomic scope" value="Eukaryota"/>
</dbReference>
<protein>
    <recommendedName>
        <fullName evidence="2">SAM domain-containing protein</fullName>
    </recommendedName>
</protein>
<dbReference type="PANTHER" id="PTHR10627">
    <property type="entry name" value="SCP160"/>
    <property type="match status" value="1"/>
</dbReference>
<dbReference type="InterPro" id="IPR001660">
    <property type="entry name" value="SAM"/>
</dbReference>
<dbReference type="PANTHER" id="PTHR10627:SF68">
    <property type="entry name" value="F26K24.15 PROTEIN-RELATED"/>
    <property type="match status" value="1"/>
</dbReference>
<evidence type="ECO:0000313" key="3">
    <source>
        <dbReference type="EnsemblPlants" id="LPERR08G10800.1"/>
    </source>
</evidence>
<dbReference type="Gramene" id="LPERR08G10800.1">
    <property type="protein sequence ID" value="LPERR08G10800.1"/>
    <property type="gene ID" value="LPERR08G10800"/>
</dbReference>
<evidence type="ECO:0000259" key="2">
    <source>
        <dbReference type="PROSITE" id="PS50105"/>
    </source>
</evidence>
<reference evidence="4" key="2">
    <citation type="submission" date="2013-12" db="EMBL/GenBank/DDBJ databases">
        <authorList>
            <person name="Yu Y."/>
            <person name="Lee S."/>
            <person name="de Baynast K."/>
            <person name="Wissotski M."/>
            <person name="Liu L."/>
            <person name="Talag J."/>
            <person name="Goicoechea J."/>
            <person name="Angelova A."/>
            <person name="Jetty R."/>
            <person name="Kudrna D."/>
            <person name="Golser W."/>
            <person name="Rivera L."/>
            <person name="Zhang J."/>
            <person name="Wing R."/>
        </authorList>
    </citation>
    <scope>NUCLEOTIDE SEQUENCE</scope>
</reference>
<dbReference type="HOGENOM" id="CLU_070935_0_0_1"/>
<dbReference type="Gene3D" id="1.10.150.50">
    <property type="entry name" value="Transcription Factor, Ets-1"/>
    <property type="match status" value="1"/>
</dbReference>
<feature type="domain" description="SAM" evidence="2">
    <location>
        <begin position="180"/>
        <end position="243"/>
    </location>
</feature>
<dbReference type="EnsemblPlants" id="LPERR08G10800.1">
    <property type="protein sequence ID" value="LPERR08G10800.1"/>
    <property type="gene ID" value="LPERR08G10800"/>
</dbReference>
<dbReference type="InterPro" id="IPR013761">
    <property type="entry name" value="SAM/pointed_sf"/>
</dbReference>
<dbReference type="SUPFAM" id="SSF47769">
    <property type="entry name" value="SAM/Pointed domain"/>
    <property type="match status" value="1"/>
</dbReference>